<name>A0ACC2T699_9FUNG</name>
<sequence>MTSSQNLVTSASKLSLTPPRPPASLLVDTPHNTEMLSTVSQFLDSEAAKWHNNLSYEEWDNWQKAAIKQFVPCKAKPLTLLCSIKLTLYNSFSEFIKAFQRLVKNTLEEQNEDLDGDEAEASTSWFNKYYGIPFLQDALPSIYANSYVRKALMN</sequence>
<keyword evidence="2" id="KW-1185">Reference proteome</keyword>
<reference evidence="1" key="1">
    <citation type="submission" date="2022-04" db="EMBL/GenBank/DDBJ databases">
        <title>Genome of the entomopathogenic fungus Entomophthora muscae.</title>
        <authorList>
            <person name="Elya C."/>
            <person name="Lovett B.R."/>
            <person name="Lee E."/>
            <person name="Macias A.M."/>
            <person name="Hajek A.E."/>
            <person name="De Bivort B.L."/>
            <person name="Kasson M.T."/>
            <person name="De Fine Licht H.H."/>
            <person name="Stajich J.E."/>
        </authorList>
    </citation>
    <scope>NUCLEOTIDE SEQUENCE</scope>
    <source>
        <strain evidence="1">Berkeley</strain>
    </source>
</reference>
<comment type="caution">
    <text evidence="1">The sequence shown here is derived from an EMBL/GenBank/DDBJ whole genome shotgun (WGS) entry which is preliminary data.</text>
</comment>
<gene>
    <name evidence="1" type="ORF">DSO57_1011927</name>
</gene>
<dbReference type="Proteomes" id="UP001165960">
    <property type="component" value="Unassembled WGS sequence"/>
</dbReference>
<evidence type="ECO:0000313" key="1">
    <source>
        <dbReference type="EMBL" id="KAJ9070096.1"/>
    </source>
</evidence>
<protein>
    <submittedName>
        <fullName evidence="1">Uncharacterized protein</fullName>
    </submittedName>
</protein>
<evidence type="ECO:0000313" key="2">
    <source>
        <dbReference type="Proteomes" id="UP001165960"/>
    </source>
</evidence>
<dbReference type="EMBL" id="QTSX02003592">
    <property type="protein sequence ID" value="KAJ9070096.1"/>
    <property type="molecule type" value="Genomic_DNA"/>
</dbReference>
<organism evidence="1 2">
    <name type="scientific">Entomophthora muscae</name>
    <dbReference type="NCBI Taxonomy" id="34485"/>
    <lineage>
        <taxon>Eukaryota</taxon>
        <taxon>Fungi</taxon>
        <taxon>Fungi incertae sedis</taxon>
        <taxon>Zoopagomycota</taxon>
        <taxon>Entomophthoromycotina</taxon>
        <taxon>Entomophthoromycetes</taxon>
        <taxon>Entomophthorales</taxon>
        <taxon>Entomophthoraceae</taxon>
        <taxon>Entomophthora</taxon>
    </lineage>
</organism>
<proteinExistence type="predicted"/>
<accession>A0ACC2T699</accession>